<dbReference type="NCBIfam" id="TIGR03892">
    <property type="entry name" value="thiopep_precurs"/>
    <property type="match status" value="1"/>
</dbReference>
<protein>
    <submittedName>
        <fullName evidence="1">Thiazolylpeptide-type bacteriocin</fullName>
    </submittedName>
</protein>
<reference evidence="1 2" key="1">
    <citation type="submission" date="2018-08" db="EMBL/GenBank/DDBJ databases">
        <title>Actinomadura spongicola sp. nov., isolated from marine sponge Leucetta chagosensis.</title>
        <authorList>
            <person name="Li L."/>
            <person name="Lin H.W."/>
        </authorList>
    </citation>
    <scope>NUCLEOTIDE SEQUENCE [LARGE SCALE GENOMIC DNA]</scope>
    <source>
        <strain evidence="1 2">LHW52907</strain>
    </source>
</reference>
<evidence type="ECO:0000313" key="2">
    <source>
        <dbReference type="Proteomes" id="UP000262882"/>
    </source>
</evidence>
<dbReference type="Pfam" id="PF19409">
    <property type="entry name" value="Thiopep_pre"/>
    <property type="match status" value="1"/>
</dbReference>
<accession>A0A372GDQ4</accession>
<sequence length="58" mass="6180">MNENNTGTISALREELELLETETFQITDYVEVMDEVAGTTSCTSTTSSCSSSSSTSCS</sequence>
<organism evidence="1 2">
    <name type="scientific">Actinomadura spongiicola</name>
    <dbReference type="NCBI Taxonomy" id="2303421"/>
    <lineage>
        <taxon>Bacteria</taxon>
        <taxon>Bacillati</taxon>
        <taxon>Actinomycetota</taxon>
        <taxon>Actinomycetes</taxon>
        <taxon>Streptosporangiales</taxon>
        <taxon>Thermomonosporaceae</taxon>
        <taxon>Actinomadura</taxon>
    </lineage>
</organism>
<gene>
    <name evidence="1" type="ORF">D0T12_20915</name>
</gene>
<name>A0A372GDQ4_9ACTN</name>
<dbReference type="EMBL" id="QVNQ01000006">
    <property type="protein sequence ID" value="RFS83505.1"/>
    <property type="molecule type" value="Genomic_DNA"/>
</dbReference>
<dbReference type="AlphaFoldDB" id="A0A372GDQ4"/>
<dbReference type="RefSeq" id="WP_117401336.1">
    <property type="nucleotide sequence ID" value="NZ_QVNQ01000006.1"/>
</dbReference>
<evidence type="ECO:0000313" key="1">
    <source>
        <dbReference type="EMBL" id="RFS83505.1"/>
    </source>
</evidence>
<proteinExistence type="predicted"/>
<dbReference type="InterPro" id="IPR023895">
    <property type="entry name" value="Thiopep_bacteriocin_prcur"/>
</dbReference>
<dbReference type="Proteomes" id="UP000262882">
    <property type="component" value="Unassembled WGS sequence"/>
</dbReference>
<comment type="caution">
    <text evidence="1">The sequence shown here is derived from an EMBL/GenBank/DDBJ whole genome shotgun (WGS) entry which is preliminary data.</text>
</comment>
<keyword evidence="2" id="KW-1185">Reference proteome</keyword>